<dbReference type="GO" id="GO:0036444">
    <property type="term" value="P:calcium import into the mitochondrion"/>
    <property type="evidence" value="ECO:0007669"/>
    <property type="project" value="TreeGrafter"/>
</dbReference>
<evidence type="ECO:0000256" key="15">
    <source>
        <dbReference type="ARBA" id="ARBA00044966"/>
    </source>
</evidence>
<dbReference type="PANTHER" id="PTHR13462:SF10">
    <property type="entry name" value="CALCIUM UNIPORTER PROTEIN, MITOCHONDRIAL"/>
    <property type="match status" value="1"/>
</dbReference>
<dbReference type="GO" id="GO:0015292">
    <property type="term" value="F:uniporter activity"/>
    <property type="evidence" value="ECO:0007669"/>
    <property type="project" value="TreeGrafter"/>
</dbReference>
<dbReference type="InterPro" id="IPR039055">
    <property type="entry name" value="MCU_fam"/>
</dbReference>
<feature type="region of interest" description="Disordered" evidence="18">
    <location>
        <begin position="377"/>
        <end position="418"/>
    </location>
</feature>
<keyword evidence="13" id="KW-0407">Ion channel</keyword>
<evidence type="ECO:0000256" key="16">
    <source>
        <dbReference type="ARBA" id="ARBA00044981"/>
    </source>
</evidence>
<dbReference type="GO" id="GO:1990246">
    <property type="term" value="C:uniplex complex"/>
    <property type="evidence" value="ECO:0007669"/>
    <property type="project" value="TreeGrafter"/>
</dbReference>
<evidence type="ECO:0000256" key="4">
    <source>
        <dbReference type="ARBA" id="ARBA00022568"/>
    </source>
</evidence>
<reference evidence="21 22" key="1">
    <citation type="journal article" date="2015" name="Biotechnol. Biofuels">
        <title>Enhanced degradation of softwood versus hardwood by the white-rot fungus Pycnoporus coccineus.</title>
        <authorList>
            <person name="Couturier M."/>
            <person name="Navarro D."/>
            <person name="Chevret D."/>
            <person name="Henrissat B."/>
            <person name="Piumi F."/>
            <person name="Ruiz-Duenas F.J."/>
            <person name="Martinez A.T."/>
            <person name="Grigoriev I.V."/>
            <person name="Riley R."/>
            <person name="Lipzen A."/>
            <person name="Berrin J.G."/>
            <person name="Master E.R."/>
            <person name="Rosso M.N."/>
        </authorList>
    </citation>
    <scope>NUCLEOTIDE SEQUENCE [LARGE SCALE GENOMIC DNA]</scope>
    <source>
        <strain evidence="21 22">BRFM310</strain>
    </source>
</reference>
<evidence type="ECO:0000256" key="9">
    <source>
        <dbReference type="ARBA" id="ARBA00022989"/>
    </source>
</evidence>
<evidence type="ECO:0000256" key="7">
    <source>
        <dbReference type="ARBA" id="ARBA00022792"/>
    </source>
</evidence>
<evidence type="ECO:0000256" key="3">
    <source>
        <dbReference type="ARBA" id="ARBA00022448"/>
    </source>
</evidence>
<gene>
    <name evidence="21" type="ORF">PYCCODRAFT_1438417</name>
</gene>
<evidence type="ECO:0000256" key="13">
    <source>
        <dbReference type="ARBA" id="ARBA00023303"/>
    </source>
</evidence>
<feature type="region of interest" description="Disordered" evidence="18">
    <location>
        <begin position="79"/>
        <end position="100"/>
    </location>
</feature>
<feature type="compositionally biased region" description="Basic and acidic residues" evidence="18">
    <location>
        <begin position="377"/>
        <end position="394"/>
    </location>
</feature>
<evidence type="ECO:0000256" key="14">
    <source>
        <dbReference type="ARBA" id="ARBA00036634"/>
    </source>
</evidence>
<evidence type="ECO:0000256" key="8">
    <source>
        <dbReference type="ARBA" id="ARBA00022837"/>
    </source>
</evidence>
<keyword evidence="9 19" id="KW-1133">Transmembrane helix</keyword>
<evidence type="ECO:0000256" key="17">
    <source>
        <dbReference type="ARBA" id="ARBA00045938"/>
    </source>
</evidence>
<evidence type="ECO:0000313" key="22">
    <source>
        <dbReference type="Proteomes" id="UP000193067"/>
    </source>
</evidence>
<evidence type="ECO:0000256" key="1">
    <source>
        <dbReference type="ARBA" id="ARBA00004448"/>
    </source>
</evidence>
<feature type="transmembrane region" description="Helical" evidence="19">
    <location>
        <begin position="272"/>
        <end position="291"/>
    </location>
</feature>
<evidence type="ECO:0000256" key="5">
    <source>
        <dbReference type="ARBA" id="ARBA00022673"/>
    </source>
</evidence>
<dbReference type="PANTHER" id="PTHR13462">
    <property type="entry name" value="CALCIUM UNIPORTER PROTEIN, MITOCHONDRIAL"/>
    <property type="match status" value="1"/>
</dbReference>
<name>A0A1Y2IDI8_TRAC3</name>
<comment type="similarity">
    <text evidence="2">Belongs to the MCU (TC 1.A.77) family.</text>
</comment>
<feature type="domain" description="Calcium uniporter protein C-terminal" evidence="20">
    <location>
        <begin position="234"/>
        <end position="357"/>
    </location>
</feature>
<dbReference type="GO" id="GO:0051560">
    <property type="term" value="P:mitochondrial calcium ion homeostasis"/>
    <property type="evidence" value="ECO:0007669"/>
    <property type="project" value="InterPro"/>
</dbReference>
<evidence type="ECO:0000256" key="6">
    <source>
        <dbReference type="ARBA" id="ARBA00022692"/>
    </source>
</evidence>
<proteinExistence type="inferred from homology"/>
<feature type="compositionally biased region" description="Basic and acidic residues" evidence="18">
    <location>
        <begin position="79"/>
        <end position="97"/>
    </location>
</feature>
<evidence type="ECO:0000256" key="2">
    <source>
        <dbReference type="ARBA" id="ARBA00005653"/>
    </source>
</evidence>
<comment type="catalytic activity">
    <reaction evidence="14">
        <text>Ca(2+)(in) = Ca(2+)(out)</text>
        <dbReference type="Rhea" id="RHEA:29671"/>
        <dbReference type="ChEBI" id="CHEBI:29108"/>
    </reaction>
</comment>
<organism evidence="21 22">
    <name type="scientific">Trametes coccinea (strain BRFM310)</name>
    <name type="common">Pycnoporus coccineus</name>
    <dbReference type="NCBI Taxonomy" id="1353009"/>
    <lineage>
        <taxon>Eukaryota</taxon>
        <taxon>Fungi</taxon>
        <taxon>Dikarya</taxon>
        <taxon>Basidiomycota</taxon>
        <taxon>Agaricomycotina</taxon>
        <taxon>Agaricomycetes</taxon>
        <taxon>Polyporales</taxon>
        <taxon>Polyporaceae</taxon>
        <taxon>Trametes</taxon>
    </lineage>
</organism>
<keyword evidence="11" id="KW-0496">Mitochondrion</keyword>
<dbReference type="GO" id="GO:0005262">
    <property type="term" value="F:calcium channel activity"/>
    <property type="evidence" value="ECO:0007669"/>
    <property type="project" value="UniProtKB-KW"/>
</dbReference>
<evidence type="ECO:0000313" key="21">
    <source>
        <dbReference type="EMBL" id="OSC99239.1"/>
    </source>
</evidence>
<evidence type="ECO:0000256" key="10">
    <source>
        <dbReference type="ARBA" id="ARBA00023065"/>
    </source>
</evidence>
<dbReference type="EMBL" id="KZ084129">
    <property type="protein sequence ID" value="OSC99239.1"/>
    <property type="molecule type" value="Genomic_DNA"/>
</dbReference>
<comment type="subunit">
    <text evidence="15">Homotetramer, assembles in a dimer or dimers configuration with two interfaces.</text>
</comment>
<keyword evidence="3" id="KW-0813">Transport</keyword>
<keyword evidence="4" id="KW-0109">Calcium transport</keyword>
<keyword evidence="7" id="KW-0999">Mitochondrion inner membrane</keyword>
<keyword evidence="5" id="KW-0107">Calcium channel</keyword>
<evidence type="ECO:0000256" key="19">
    <source>
        <dbReference type="SAM" id="Phobius"/>
    </source>
</evidence>
<protein>
    <recommendedName>
        <fullName evidence="16">Calcium uniporter protein, mitochondrial</fullName>
    </recommendedName>
</protein>
<sequence length="418" mass="47337">MLLSFRIFVNTPTSITPLRQCSSVLATHAYARSAIPSTLPRISPQHTRIDVSRRTFATSPQEVENTNVSHARFLAEASHKQKWKDGESNKAAGKDVGLDSEDFDSLTEGKGKLAPTASHIFKLIIPLEHYRRRNQGKPTAANAKSPPPTVFLLHPSQPLSHVSRLILASLSPDTPTVSFRSVTPRGYTIEWSDSTDVADFIRDAARTREFTICITAPGEDEPHTEIPVEVPSFEDRTRFLRRRLALVERELAHMEEIKKQCDDEAHRGARRMAVGGFGILVVYWGVVARLTFWDLGWDIMEPITYLSGLSMVILGYMWFLVRGREVSYSSVLHHSVSARREALYKARGLDVDRWLELVNEARSLRKEISKIAEDYDERRWKESDEEREARERGETAQAGDAKEAEDEQIVLIREGKSS</sequence>
<keyword evidence="8" id="KW-0106">Calcium</keyword>
<dbReference type="AlphaFoldDB" id="A0A1Y2IDI8"/>
<evidence type="ECO:0000256" key="12">
    <source>
        <dbReference type="ARBA" id="ARBA00023136"/>
    </source>
</evidence>
<accession>A0A1Y2IDI8</accession>
<dbReference type="Proteomes" id="UP000193067">
    <property type="component" value="Unassembled WGS sequence"/>
</dbReference>
<evidence type="ECO:0000259" key="20">
    <source>
        <dbReference type="Pfam" id="PF04678"/>
    </source>
</evidence>
<evidence type="ECO:0000256" key="11">
    <source>
        <dbReference type="ARBA" id="ARBA00023128"/>
    </source>
</evidence>
<keyword evidence="6 19" id="KW-0812">Transmembrane</keyword>
<keyword evidence="12 19" id="KW-0472">Membrane</keyword>
<dbReference type="STRING" id="1353009.A0A1Y2IDI8"/>
<dbReference type="Pfam" id="PF04678">
    <property type="entry name" value="MCU"/>
    <property type="match status" value="1"/>
</dbReference>
<feature type="transmembrane region" description="Helical" evidence="19">
    <location>
        <begin position="303"/>
        <end position="321"/>
    </location>
</feature>
<dbReference type="OrthoDB" id="278338at2759"/>
<keyword evidence="22" id="KW-1185">Reference proteome</keyword>
<comment type="subcellular location">
    <subcellularLocation>
        <location evidence="1">Mitochondrion inner membrane</location>
        <topology evidence="1">Multi-pass membrane protein</topology>
    </subcellularLocation>
</comment>
<keyword evidence="10" id="KW-0406">Ion transport</keyword>
<dbReference type="InterPro" id="IPR006769">
    <property type="entry name" value="MCU_C"/>
</dbReference>
<evidence type="ECO:0000256" key="18">
    <source>
        <dbReference type="SAM" id="MobiDB-lite"/>
    </source>
</evidence>
<comment type="function">
    <text evidence="17">Highly selective calcium channel localized to the inner mitochondrial membrane, which mediates calcium uptake into the mitochondrial matrix. Mitochondrial calcium homeostasis plays key roles in cellular physiology and regulates ATP production, cytoplasmic calcium signals and activation of cell death pathways. Sufficient to operate as a pore-forming channel without the need of calcium-sensor or auxiliary subunit.</text>
</comment>